<proteinExistence type="predicted"/>
<organism evidence="1">
    <name type="scientific">Rhizophora mucronata</name>
    <name type="common">Asiatic mangrove</name>
    <dbReference type="NCBI Taxonomy" id="61149"/>
    <lineage>
        <taxon>Eukaryota</taxon>
        <taxon>Viridiplantae</taxon>
        <taxon>Streptophyta</taxon>
        <taxon>Embryophyta</taxon>
        <taxon>Tracheophyta</taxon>
        <taxon>Spermatophyta</taxon>
        <taxon>Magnoliopsida</taxon>
        <taxon>eudicotyledons</taxon>
        <taxon>Gunneridae</taxon>
        <taxon>Pentapetalae</taxon>
        <taxon>rosids</taxon>
        <taxon>fabids</taxon>
        <taxon>Malpighiales</taxon>
        <taxon>Rhizophoraceae</taxon>
        <taxon>Rhizophora</taxon>
    </lineage>
</organism>
<accession>A0A2P2KQY9</accession>
<reference evidence="1" key="1">
    <citation type="submission" date="2018-02" db="EMBL/GenBank/DDBJ databases">
        <title>Rhizophora mucronata_Transcriptome.</title>
        <authorList>
            <person name="Meera S.P."/>
            <person name="Sreeshan A."/>
            <person name="Augustine A."/>
        </authorList>
    </citation>
    <scope>NUCLEOTIDE SEQUENCE</scope>
    <source>
        <tissue evidence="1">Leaf</tissue>
    </source>
</reference>
<dbReference type="EMBL" id="GGEC01027662">
    <property type="protein sequence ID" value="MBX08146.1"/>
    <property type="molecule type" value="Transcribed_RNA"/>
</dbReference>
<evidence type="ECO:0000313" key="1">
    <source>
        <dbReference type="EMBL" id="MBX08146.1"/>
    </source>
</evidence>
<dbReference type="AlphaFoldDB" id="A0A2P2KQY9"/>
<name>A0A2P2KQY9_RHIMU</name>
<protein>
    <submittedName>
        <fullName evidence="1">Uncharacterized protein</fullName>
    </submittedName>
</protein>
<sequence length="44" mass="4704">MLVYMVFLCDVLIGGNNGYIMVTANGGMNQQRVAVSDAPGKLQN</sequence>